<protein>
    <submittedName>
        <fullName evidence="1">Uncharacterized protein</fullName>
    </submittedName>
</protein>
<sequence length="100" mass="11649">MFLKKSSSFLITTPSQQSPYNQCHRPRKPNPHLTVLLLLVLGKVQTTRHQPNQQHLLHLIIVHLQPTEKEYQRSHSGVWLTIAAPPKPYNRITNHRETMT</sequence>
<evidence type="ECO:0000313" key="2">
    <source>
        <dbReference type="Proteomes" id="UP000499080"/>
    </source>
</evidence>
<dbReference type="EMBL" id="BGPR01006178">
    <property type="protein sequence ID" value="GBN16703.1"/>
    <property type="molecule type" value="Genomic_DNA"/>
</dbReference>
<gene>
    <name evidence="1" type="ORF">AVEN_49348_1</name>
</gene>
<reference evidence="1 2" key="1">
    <citation type="journal article" date="2019" name="Sci. Rep.">
        <title>Orb-weaving spider Araneus ventricosus genome elucidates the spidroin gene catalogue.</title>
        <authorList>
            <person name="Kono N."/>
            <person name="Nakamura H."/>
            <person name="Ohtoshi R."/>
            <person name="Moran D.A.P."/>
            <person name="Shinohara A."/>
            <person name="Yoshida Y."/>
            <person name="Fujiwara M."/>
            <person name="Mori M."/>
            <person name="Tomita M."/>
            <person name="Arakawa K."/>
        </authorList>
    </citation>
    <scope>NUCLEOTIDE SEQUENCE [LARGE SCALE GENOMIC DNA]</scope>
</reference>
<proteinExistence type="predicted"/>
<organism evidence="1 2">
    <name type="scientific">Araneus ventricosus</name>
    <name type="common">Orbweaver spider</name>
    <name type="synonym">Epeira ventricosa</name>
    <dbReference type="NCBI Taxonomy" id="182803"/>
    <lineage>
        <taxon>Eukaryota</taxon>
        <taxon>Metazoa</taxon>
        <taxon>Ecdysozoa</taxon>
        <taxon>Arthropoda</taxon>
        <taxon>Chelicerata</taxon>
        <taxon>Arachnida</taxon>
        <taxon>Araneae</taxon>
        <taxon>Araneomorphae</taxon>
        <taxon>Entelegynae</taxon>
        <taxon>Araneoidea</taxon>
        <taxon>Araneidae</taxon>
        <taxon>Araneus</taxon>
    </lineage>
</organism>
<dbReference type="Proteomes" id="UP000499080">
    <property type="component" value="Unassembled WGS sequence"/>
</dbReference>
<evidence type="ECO:0000313" key="1">
    <source>
        <dbReference type="EMBL" id="GBN16703.1"/>
    </source>
</evidence>
<name>A0A4Y2LRN8_ARAVE</name>
<keyword evidence="2" id="KW-1185">Reference proteome</keyword>
<comment type="caution">
    <text evidence="1">The sequence shown here is derived from an EMBL/GenBank/DDBJ whole genome shotgun (WGS) entry which is preliminary data.</text>
</comment>
<dbReference type="AlphaFoldDB" id="A0A4Y2LRN8"/>
<accession>A0A4Y2LRN8</accession>